<dbReference type="Proteomes" id="UP000186698">
    <property type="component" value="Chromosome 8S"/>
</dbReference>
<feature type="region of interest" description="Disordered" evidence="1">
    <location>
        <begin position="162"/>
        <end position="190"/>
    </location>
</feature>
<reference evidence="4" key="1">
    <citation type="submission" date="2025-08" db="UniProtKB">
        <authorList>
            <consortium name="RefSeq"/>
        </authorList>
    </citation>
    <scope>IDENTIFICATION</scope>
    <source>
        <strain evidence="4">J_2021</strain>
        <tissue evidence="4">Erythrocytes</tissue>
    </source>
</reference>
<dbReference type="GeneID" id="121397649"/>
<feature type="compositionally biased region" description="Basic residues" evidence="1">
    <location>
        <begin position="499"/>
        <end position="510"/>
    </location>
</feature>
<feature type="chain" id="PRO_5035186907" evidence="2">
    <location>
        <begin position="17"/>
        <end position="552"/>
    </location>
</feature>
<organism evidence="3 4">
    <name type="scientific">Xenopus laevis</name>
    <name type="common">African clawed frog</name>
    <dbReference type="NCBI Taxonomy" id="8355"/>
    <lineage>
        <taxon>Eukaryota</taxon>
        <taxon>Metazoa</taxon>
        <taxon>Chordata</taxon>
        <taxon>Craniata</taxon>
        <taxon>Vertebrata</taxon>
        <taxon>Euteleostomi</taxon>
        <taxon>Amphibia</taxon>
        <taxon>Batrachia</taxon>
        <taxon>Anura</taxon>
        <taxon>Pipoidea</taxon>
        <taxon>Pipidae</taxon>
        <taxon>Xenopodinae</taxon>
        <taxon>Xenopus</taxon>
        <taxon>Xenopus</taxon>
    </lineage>
</organism>
<feature type="signal peptide" evidence="2">
    <location>
        <begin position="1"/>
        <end position="16"/>
    </location>
</feature>
<evidence type="ECO:0000256" key="2">
    <source>
        <dbReference type="SAM" id="SignalP"/>
    </source>
</evidence>
<sequence length="552" mass="64425">MQLLIISLLILSNLLSHKYLNNDKPSNTYFENPLIDWDIINAEEKAAAELNEDPLIEFQLNSEPAKKQSYEDLLRVISTLDDRFSDLEVRMLRLQESIEQQPHTSEPIDSVSKEQEEKQNNKYSEDTIITHLLCLFIFLLGALSISVYKNIKLLKKNKEYTRAEEERQSVETQTEFHRLDQSEDEISGVSDYSSSLESYSDFEENQKGKKKKRFGFNVRKCFWRCSKLKKKKNKEKEKTLDETSDESEESDESITEPTREKRKRGRNFLICCKKSKTFDSEDEEDEGKGKKKRFGLKIGKYFYRFKQAKKFRKAKHKKRFWQCGRQREEEETLYETSEESEKSIDEVASVISESSDETYSTSSEITIETLYETAESDISSYVQRRRKIKRCTLTILLCCKKRNSLDSENKQDETSYETAESDQSSSATPREKIKRCSLNILLCCKKRNSLDSDDTDDETSSYKSIESDESIYEPAKRKKQHRRFNVLCFKKKQGLHKKANANNAKKKSLRNKLESPKFPPEKTSGDFRRLKRCMGFTTGNYFIASGEAFGGD</sequence>
<feature type="region of interest" description="Disordered" evidence="1">
    <location>
        <begin position="499"/>
        <end position="525"/>
    </location>
</feature>
<feature type="region of interest" description="Disordered" evidence="1">
    <location>
        <begin position="236"/>
        <end position="260"/>
    </location>
</feature>
<feature type="region of interest" description="Disordered" evidence="1">
    <location>
        <begin position="409"/>
        <end position="429"/>
    </location>
</feature>
<feature type="compositionally biased region" description="Polar residues" evidence="1">
    <location>
        <begin position="416"/>
        <end position="428"/>
    </location>
</feature>
<dbReference type="AlphaFoldDB" id="A0A8J1LN76"/>
<proteinExistence type="predicted"/>
<keyword evidence="2" id="KW-0732">Signal</keyword>
<feature type="region of interest" description="Disordered" evidence="1">
    <location>
        <begin position="98"/>
        <end position="119"/>
    </location>
</feature>
<keyword evidence="3" id="KW-1185">Reference proteome</keyword>
<protein>
    <submittedName>
        <fullName evidence="4">Uncharacterized protein LOC121397649</fullName>
    </submittedName>
</protein>
<evidence type="ECO:0000313" key="4">
    <source>
        <dbReference type="RefSeq" id="XP_041430641.1"/>
    </source>
</evidence>
<accession>A0A8J1LN76</accession>
<name>A0A8J1LN76_XENLA</name>
<gene>
    <name evidence="4" type="primary">LOC121397649</name>
</gene>
<dbReference type="KEGG" id="xla:121397649"/>
<evidence type="ECO:0000313" key="3">
    <source>
        <dbReference type="Proteomes" id="UP000186698"/>
    </source>
</evidence>
<feature type="compositionally biased region" description="Basic and acidic residues" evidence="1">
    <location>
        <begin position="511"/>
        <end position="525"/>
    </location>
</feature>
<feature type="compositionally biased region" description="Basic and acidic residues" evidence="1">
    <location>
        <begin position="162"/>
        <end position="181"/>
    </location>
</feature>
<dbReference type="RefSeq" id="XP_041430641.1">
    <property type="nucleotide sequence ID" value="XM_041574707.1"/>
</dbReference>
<dbReference type="OrthoDB" id="10680430at2759"/>
<evidence type="ECO:0000256" key="1">
    <source>
        <dbReference type="SAM" id="MobiDB-lite"/>
    </source>
</evidence>
<feature type="compositionally biased region" description="Acidic residues" evidence="1">
    <location>
        <begin position="242"/>
        <end position="254"/>
    </location>
</feature>